<feature type="transmembrane region" description="Helical" evidence="1">
    <location>
        <begin position="108"/>
        <end position="127"/>
    </location>
</feature>
<evidence type="ECO:0000256" key="1">
    <source>
        <dbReference type="SAM" id="Phobius"/>
    </source>
</evidence>
<dbReference type="Proteomes" id="UP000660070">
    <property type="component" value="Unassembled WGS sequence"/>
</dbReference>
<sequence length="131" mass="14752">MIKNLIRIGLGLAMIGAGIGHLSFVRETFQAQVPDWVPFSKDFVVLASGVVEICFGLAMVFLARKKEYVGLILAIFYVLIFPGNIHQYTEHLDGFGLNTDAKRLGRLFFQPVLIFLTLYSTDGWKLLKRSK</sequence>
<evidence type="ECO:0000313" key="3">
    <source>
        <dbReference type="Proteomes" id="UP000660070"/>
    </source>
</evidence>
<gene>
    <name evidence="2" type="ORF">IV494_12170</name>
</gene>
<dbReference type="PANTHER" id="PTHR36974">
    <property type="entry name" value="MEMBRANE PROTEIN-RELATED"/>
    <property type="match status" value="1"/>
</dbReference>
<dbReference type="EMBL" id="JADPVI010000003">
    <property type="protein sequence ID" value="MBF8457934.1"/>
    <property type="molecule type" value="Genomic_DNA"/>
</dbReference>
<proteinExistence type="predicted"/>
<evidence type="ECO:0008006" key="4">
    <source>
        <dbReference type="Google" id="ProtNLM"/>
    </source>
</evidence>
<feature type="transmembrane region" description="Helical" evidence="1">
    <location>
        <begin position="69"/>
        <end position="88"/>
    </location>
</feature>
<keyword evidence="1" id="KW-0472">Membrane</keyword>
<evidence type="ECO:0000313" key="2">
    <source>
        <dbReference type="EMBL" id="MBF8457934.1"/>
    </source>
</evidence>
<reference evidence="2 3" key="1">
    <citation type="submission" date="2020-11" db="EMBL/GenBank/DDBJ databases">
        <title>Kaistella gelatinilytica sp. nov., a flavobacterium isolated from Antarctic Soil.</title>
        <authorList>
            <person name="Li J."/>
        </authorList>
    </citation>
    <scope>NUCLEOTIDE SEQUENCE [LARGE SCALE GENOMIC DNA]</scope>
    <source>
        <strain evidence="2 3">G5-32</strain>
    </source>
</reference>
<feature type="transmembrane region" description="Helical" evidence="1">
    <location>
        <begin position="43"/>
        <end position="62"/>
    </location>
</feature>
<name>A0ABS0FE06_9FLAO</name>
<dbReference type="RefSeq" id="WP_196080408.1">
    <property type="nucleotide sequence ID" value="NZ_JADPVI010000003.1"/>
</dbReference>
<comment type="caution">
    <text evidence="2">The sequence shown here is derived from an EMBL/GenBank/DDBJ whole genome shotgun (WGS) entry which is preliminary data.</text>
</comment>
<feature type="transmembrane region" description="Helical" evidence="1">
    <location>
        <begin position="5"/>
        <end position="23"/>
    </location>
</feature>
<dbReference type="PANTHER" id="PTHR36974:SF1">
    <property type="entry name" value="DOXX FAMILY MEMBRANE PROTEIN"/>
    <property type="match status" value="1"/>
</dbReference>
<keyword evidence="3" id="KW-1185">Reference proteome</keyword>
<keyword evidence="1" id="KW-1133">Transmembrane helix</keyword>
<protein>
    <recommendedName>
        <fullName evidence="4">DoxX family membrane protein</fullName>
    </recommendedName>
</protein>
<organism evidence="2 3">
    <name type="scientific">Kaistella gelatinilytica</name>
    <dbReference type="NCBI Taxonomy" id="2787636"/>
    <lineage>
        <taxon>Bacteria</taxon>
        <taxon>Pseudomonadati</taxon>
        <taxon>Bacteroidota</taxon>
        <taxon>Flavobacteriia</taxon>
        <taxon>Flavobacteriales</taxon>
        <taxon>Weeksellaceae</taxon>
        <taxon>Chryseobacterium group</taxon>
        <taxon>Kaistella</taxon>
    </lineage>
</organism>
<keyword evidence="1" id="KW-0812">Transmembrane</keyword>
<accession>A0ABS0FE06</accession>